<keyword evidence="7" id="KW-0472">Membrane</keyword>
<feature type="coiled-coil region" evidence="5">
    <location>
        <begin position="405"/>
        <end position="439"/>
    </location>
</feature>
<keyword evidence="10" id="KW-1185">Reference proteome</keyword>
<sequence>MAERELVTPDSITTLIYVSKRGETGGYRTDLLKEQGKGGEVDGRVDGFVRELKCRCPLSIRGCDWLGKLDNIEEHMNGCVKVRIKCQKGCGEVLQKCDTLDHQKKCPFRNQRCEYCRKEVQANRTNEHARICLDNPDGVVTCPYKEVGCETIEIARKDLNRHITQNMISHQELLVHELNQLRIGNEQLRTENKQLSDKMNKNEFETRSKQTNLYRSDTNTNRRIWILLALVITGMAILIPLLLMERDRIKQNELSIQTHEQSIQSHEQSIQSTVQSIQSHEQSIQSHEQSIQSTVQSIQSHEQSIQSHEQSIQSTVQSIQSTVQSIQSHEQSIQSHEQSIQSHEQSIQSHEQSIQADEQSIQSNEQSIQSNEQSITYPYKEVGCDTIGILRKDMETYITQNTKSHQKLMREFNQLRTGNEQLRSENKELSDKMNKNEFETRNIQTNLLRSNTNTNRSIWILLALVITGMAILIPLLLMERDRIKQNQLSIQTLEQSIKSTIQSIQTHKQSITYPYKEVVCDTIGILRKDLETHIPQNTISRQKLTREFNQLRTGMNS</sequence>
<keyword evidence="7" id="KW-1133">Transmembrane helix</keyword>
<keyword evidence="9" id="KW-0675">Receptor</keyword>
<evidence type="ECO:0000256" key="5">
    <source>
        <dbReference type="SAM" id="Coils"/>
    </source>
</evidence>
<dbReference type="EMBL" id="JAKMXF010000023">
    <property type="protein sequence ID" value="KAI6660814.1"/>
    <property type="molecule type" value="Genomic_DNA"/>
</dbReference>
<evidence type="ECO:0000256" key="6">
    <source>
        <dbReference type="SAM" id="MobiDB-lite"/>
    </source>
</evidence>
<feature type="region of interest" description="Disordered" evidence="6">
    <location>
        <begin position="260"/>
        <end position="374"/>
    </location>
</feature>
<dbReference type="SUPFAM" id="SSF57997">
    <property type="entry name" value="Tropomyosin"/>
    <property type="match status" value="1"/>
</dbReference>
<evidence type="ECO:0000256" key="4">
    <source>
        <dbReference type="PROSITE-ProRule" id="PRU00207"/>
    </source>
</evidence>
<keyword evidence="1 4" id="KW-0479">Metal-binding</keyword>
<feature type="domain" description="TRAF-type" evidence="8">
    <location>
        <begin position="75"/>
        <end position="120"/>
    </location>
</feature>
<keyword evidence="5" id="KW-0175">Coiled coil</keyword>
<comment type="caution">
    <text evidence="9">The sequence shown here is derived from an EMBL/GenBank/DDBJ whole genome shotgun (WGS) entry which is preliminary data.</text>
</comment>
<reference evidence="9 10" key="1">
    <citation type="journal article" date="2023" name="BMC Biol.">
        <title>The compact genome of the sponge Oopsacas minuta (Hexactinellida) is lacking key metazoan core genes.</title>
        <authorList>
            <person name="Santini S."/>
            <person name="Schenkelaars Q."/>
            <person name="Jourda C."/>
            <person name="Duchesne M."/>
            <person name="Belahbib H."/>
            <person name="Rocher C."/>
            <person name="Selva M."/>
            <person name="Riesgo A."/>
            <person name="Vervoort M."/>
            <person name="Leys S.P."/>
            <person name="Kodjabachian L."/>
            <person name="Le Bivic A."/>
            <person name="Borchiellini C."/>
            <person name="Claverie J.M."/>
            <person name="Renard E."/>
        </authorList>
    </citation>
    <scope>NUCLEOTIDE SEQUENCE [LARGE SCALE GENOMIC DNA]</scope>
    <source>
        <strain evidence="9">SPO-2</strain>
    </source>
</reference>
<evidence type="ECO:0000256" key="7">
    <source>
        <dbReference type="SAM" id="Phobius"/>
    </source>
</evidence>
<evidence type="ECO:0000256" key="1">
    <source>
        <dbReference type="ARBA" id="ARBA00022723"/>
    </source>
</evidence>
<protein>
    <submittedName>
        <fullName evidence="9">TNF receptor-associated factor 6-like</fullName>
    </submittedName>
</protein>
<dbReference type="Pfam" id="PF02176">
    <property type="entry name" value="zf-TRAF"/>
    <property type="match status" value="1"/>
</dbReference>
<evidence type="ECO:0000313" key="9">
    <source>
        <dbReference type="EMBL" id="KAI6660814.1"/>
    </source>
</evidence>
<feature type="transmembrane region" description="Helical" evidence="7">
    <location>
        <begin position="224"/>
        <end position="243"/>
    </location>
</feature>
<keyword evidence="3 4" id="KW-0862">Zinc</keyword>
<gene>
    <name evidence="9" type="ORF">LOD99_10211</name>
</gene>
<feature type="coiled-coil region" evidence="5">
    <location>
        <begin position="178"/>
        <end position="205"/>
    </location>
</feature>
<feature type="zinc finger region" description="TRAF-type" evidence="4">
    <location>
        <begin position="75"/>
        <end position="120"/>
    </location>
</feature>
<accession>A0AAV7KKV1</accession>
<dbReference type="InterPro" id="IPR001293">
    <property type="entry name" value="Znf_TRAF"/>
</dbReference>
<organism evidence="9 10">
    <name type="scientific">Oopsacas minuta</name>
    <dbReference type="NCBI Taxonomy" id="111878"/>
    <lineage>
        <taxon>Eukaryota</taxon>
        <taxon>Metazoa</taxon>
        <taxon>Porifera</taxon>
        <taxon>Hexactinellida</taxon>
        <taxon>Hexasterophora</taxon>
        <taxon>Lyssacinosida</taxon>
        <taxon>Leucopsacidae</taxon>
        <taxon>Oopsacas</taxon>
    </lineage>
</organism>
<dbReference type="AlphaFoldDB" id="A0AAV7KKV1"/>
<dbReference type="GO" id="GO:0008270">
    <property type="term" value="F:zinc ion binding"/>
    <property type="evidence" value="ECO:0007669"/>
    <property type="project" value="UniProtKB-KW"/>
</dbReference>
<name>A0AAV7KKV1_9METZ</name>
<proteinExistence type="predicted"/>
<evidence type="ECO:0000256" key="2">
    <source>
        <dbReference type="ARBA" id="ARBA00022771"/>
    </source>
</evidence>
<dbReference type="PROSITE" id="PS50145">
    <property type="entry name" value="ZF_TRAF"/>
    <property type="match status" value="1"/>
</dbReference>
<dbReference type="SUPFAM" id="SSF49599">
    <property type="entry name" value="TRAF domain-like"/>
    <property type="match status" value="1"/>
</dbReference>
<keyword evidence="2 4" id="KW-0863">Zinc-finger</keyword>
<keyword evidence="7" id="KW-0812">Transmembrane</keyword>
<evidence type="ECO:0000256" key="3">
    <source>
        <dbReference type="ARBA" id="ARBA00022833"/>
    </source>
</evidence>
<evidence type="ECO:0000313" key="10">
    <source>
        <dbReference type="Proteomes" id="UP001165289"/>
    </source>
</evidence>
<dbReference type="InterPro" id="IPR013083">
    <property type="entry name" value="Znf_RING/FYVE/PHD"/>
</dbReference>
<evidence type="ECO:0000259" key="8">
    <source>
        <dbReference type="PROSITE" id="PS50145"/>
    </source>
</evidence>
<dbReference type="Gene3D" id="3.30.40.10">
    <property type="entry name" value="Zinc/RING finger domain, C3HC4 (zinc finger)"/>
    <property type="match status" value="2"/>
</dbReference>
<dbReference type="Proteomes" id="UP001165289">
    <property type="component" value="Unassembled WGS sequence"/>
</dbReference>
<feature type="transmembrane region" description="Helical" evidence="7">
    <location>
        <begin position="458"/>
        <end position="477"/>
    </location>
</feature>